<dbReference type="GeneID" id="27717280"/>
<evidence type="ECO:0000259" key="6">
    <source>
        <dbReference type="PROSITE" id="PS51059"/>
    </source>
</evidence>
<dbReference type="GO" id="GO:1990404">
    <property type="term" value="F:NAD+-protein mono-ADP-ribosyltransferase activity"/>
    <property type="evidence" value="ECO:0007669"/>
    <property type="project" value="TreeGrafter"/>
</dbReference>
<reference evidence="7 8" key="1">
    <citation type="submission" date="2015-01" db="EMBL/GenBank/DDBJ databases">
        <title>The Genome Sequence of Fonsecaea multimorphosa CBS 102226.</title>
        <authorList>
            <consortium name="The Broad Institute Genomics Platform"/>
            <person name="Cuomo C."/>
            <person name="de Hoog S."/>
            <person name="Gorbushina A."/>
            <person name="Stielow B."/>
            <person name="Teixiera M."/>
            <person name="Abouelleil A."/>
            <person name="Chapman S.B."/>
            <person name="Priest M."/>
            <person name="Young S.K."/>
            <person name="Wortman J."/>
            <person name="Nusbaum C."/>
            <person name="Birren B."/>
        </authorList>
    </citation>
    <scope>NUCLEOTIDE SEQUENCE [LARGE SCALE GENOMIC DNA]</scope>
    <source>
        <strain evidence="7 8">CBS 102226</strain>
    </source>
</reference>
<sequence length="477" mass="54982">MYAVFVREGRVGLEGFARTETESSNLRIVTSRFRKIFQDLTSTTWNKRYEIHLARKKARFSFIELDYQKTLARDMELPEYRAIDTKINEEVRDLMEHMLFGGPVGSHTAIKESPSTPASRLSFTAPLEQISSWTVFSAFKTLDRICKHIESGKAINWMTILRLSSHYRSQIPFCSAEDRPPVISSYHALFLEFKFLYCLWPREEIAKMANLMHSRGSLQLEAHKALAQPLYQAYSSLRHGFRRLTDASTPEFRQLRAYLENSCHQIHCLSVELEEIYRLFVKARVPCPYREWIETKEKRRDPCGEMRMLLWHGTPLDSLLGILDLGLQIRRRGASWTGTMFGNAIYLADAVSKSAGFCKYDAWDGRAVLLLCEADVGANRIRSPTSIFDGHEVIQRSRGRHRCIEGLGRTGPANWKQIDWGLEPGVGNGVPWMPDTTIPYTNTNNGGILGFNEYALYDPSHVLLRYLFRVKIRRKLR</sequence>
<dbReference type="RefSeq" id="XP_016626805.1">
    <property type="nucleotide sequence ID" value="XM_016782022.1"/>
</dbReference>
<accession>A0A0D2JHK4</accession>
<evidence type="ECO:0000256" key="2">
    <source>
        <dbReference type="ARBA" id="ARBA00022679"/>
    </source>
</evidence>
<dbReference type="InterPro" id="IPR012317">
    <property type="entry name" value="Poly(ADP-ribose)pol_cat_dom"/>
</dbReference>
<dbReference type="Gene3D" id="3.90.228.10">
    <property type="match status" value="1"/>
</dbReference>
<evidence type="ECO:0000256" key="4">
    <source>
        <dbReference type="ARBA" id="ARBA00033987"/>
    </source>
</evidence>
<dbReference type="Proteomes" id="UP000053411">
    <property type="component" value="Unassembled WGS sequence"/>
</dbReference>
<dbReference type="AlphaFoldDB" id="A0A0D2JHK4"/>
<evidence type="ECO:0000256" key="5">
    <source>
        <dbReference type="RuleBase" id="RU362114"/>
    </source>
</evidence>
<organism evidence="7 8">
    <name type="scientific">Fonsecaea multimorphosa CBS 102226</name>
    <dbReference type="NCBI Taxonomy" id="1442371"/>
    <lineage>
        <taxon>Eukaryota</taxon>
        <taxon>Fungi</taxon>
        <taxon>Dikarya</taxon>
        <taxon>Ascomycota</taxon>
        <taxon>Pezizomycotina</taxon>
        <taxon>Eurotiomycetes</taxon>
        <taxon>Chaetothyriomycetidae</taxon>
        <taxon>Chaetothyriales</taxon>
        <taxon>Herpotrichiellaceae</taxon>
        <taxon>Fonsecaea</taxon>
    </lineage>
</organism>
<keyword evidence="2 5" id="KW-0808">Transferase</keyword>
<dbReference type="SUPFAM" id="SSF56399">
    <property type="entry name" value="ADP-ribosylation"/>
    <property type="match status" value="1"/>
</dbReference>
<dbReference type="GO" id="GO:0003950">
    <property type="term" value="F:NAD+ poly-ADP-ribosyltransferase activity"/>
    <property type="evidence" value="ECO:0007669"/>
    <property type="project" value="UniProtKB-UniRule"/>
</dbReference>
<dbReference type="GO" id="GO:0005730">
    <property type="term" value="C:nucleolus"/>
    <property type="evidence" value="ECO:0007669"/>
    <property type="project" value="TreeGrafter"/>
</dbReference>
<proteinExistence type="predicted"/>
<dbReference type="GO" id="GO:0006302">
    <property type="term" value="P:double-strand break repair"/>
    <property type="evidence" value="ECO:0007669"/>
    <property type="project" value="TreeGrafter"/>
</dbReference>
<dbReference type="OrthoDB" id="2017365at2759"/>
<dbReference type="InterPro" id="IPR036616">
    <property type="entry name" value="Poly(ADP-ribose)pol_reg_dom_sf"/>
</dbReference>
<dbReference type="VEuPathDB" id="FungiDB:Z520_11534"/>
<dbReference type="InterPro" id="IPR050800">
    <property type="entry name" value="ARTD/PARP"/>
</dbReference>
<feature type="domain" description="PARP catalytic" evidence="6">
    <location>
        <begin position="228"/>
        <end position="477"/>
    </location>
</feature>
<comment type="catalytic activity">
    <reaction evidence="4">
        <text>NAD(+) + (ADP-D-ribosyl)n-acceptor = nicotinamide + (ADP-D-ribosyl)n+1-acceptor + H(+).</text>
        <dbReference type="EC" id="2.4.2.30"/>
    </reaction>
</comment>
<evidence type="ECO:0000313" key="8">
    <source>
        <dbReference type="Proteomes" id="UP000053411"/>
    </source>
</evidence>
<dbReference type="EC" id="2.4.2.-" evidence="5"/>
<dbReference type="EMBL" id="KN848101">
    <property type="protein sequence ID" value="KIX92682.1"/>
    <property type="molecule type" value="Genomic_DNA"/>
</dbReference>
<dbReference type="PANTHER" id="PTHR10459">
    <property type="entry name" value="DNA LIGASE"/>
    <property type="match status" value="1"/>
</dbReference>
<dbReference type="SUPFAM" id="SSF47587">
    <property type="entry name" value="Domain of poly(ADP-ribose) polymerase"/>
    <property type="match status" value="1"/>
</dbReference>
<dbReference type="GO" id="GO:0070212">
    <property type="term" value="P:protein poly-ADP-ribosylation"/>
    <property type="evidence" value="ECO:0007669"/>
    <property type="project" value="TreeGrafter"/>
</dbReference>
<dbReference type="Gene3D" id="1.20.142.10">
    <property type="entry name" value="Poly(ADP-ribose) polymerase, regulatory domain"/>
    <property type="match status" value="1"/>
</dbReference>
<evidence type="ECO:0000313" key="7">
    <source>
        <dbReference type="EMBL" id="KIX92682.1"/>
    </source>
</evidence>
<dbReference type="Pfam" id="PF00644">
    <property type="entry name" value="PARP"/>
    <property type="match status" value="1"/>
</dbReference>
<protein>
    <recommendedName>
        <fullName evidence="5">Poly [ADP-ribose] polymerase</fullName>
        <shortName evidence="5">PARP</shortName>
        <ecNumber evidence="5">2.4.2.-</ecNumber>
    </recommendedName>
</protein>
<dbReference type="PANTHER" id="PTHR10459:SF60">
    <property type="entry name" value="POLY [ADP-RIBOSE] POLYMERASE 2"/>
    <property type="match status" value="1"/>
</dbReference>
<keyword evidence="1 5" id="KW-0328">Glycosyltransferase</keyword>
<dbReference type="PROSITE" id="PS51059">
    <property type="entry name" value="PARP_CATALYTIC"/>
    <property type="match status" value="1"/>
</dbReference>
<evidence type="ECO:0000256" key="3">
    <source>
        <dbReference type="ARBA" id="ARBA00023027"/>
    </source>
</evidence>
<keyword evidence="8" id="KW-1185">Reference proteome</keyword>
<keyword evidence="3 5" id="KW-0520">NAD</keyword>
<dbReference type="STRING" id="1442371.A0A0D2JHK4"/>
<gene>
    <name evidence="7" type="ORF">Z520_11534</name>
</gene>
<evidence type="ECO:0000256" key="1">
    <source>
        <dbReference type="ARBA" id="ARBA00022676"/>
    </source>
</evidence>
<name>A0A0D2JHK4_9EURO</name>